<dbReference type="CDD" id="cd23704">
    <property type="entry name" value="mS44"/>
    <property type="match status" value="1"/>
</dbReference>
<gene>
    <name evidence="2" type="ORF">ZYGR_0AI07470</name>
</gene>
<organism evidence="2 3">
    <name type="scientific">Zygosaccharomyces rouxii</name>
    <dbReference type="NCBI Taxonomy" id="4956"/>
    <lineage>
        <taxon>Eukaryota</taxon>
        <taxon>Fungi</taxon>
        <taxon>Dikarya</taxon>
        <taxon>Ascomycota</taxon>
        <taxon>Saccharomycotina</taxon>
        <taxon>Saccharomycetes</taxon>
        <taxon>Saccharomycetales</taxon>
        <taxon>Saccharomycetaceae</taxon>
        <taxon>Zygosaccharomyces</taxon>
    </lineage>
</organism>
<sequence length="325" mass="37206">MLAFRRFASSTAHKRELQEFFTYHTTKADLKPWIYRPKNANILLTMDLKDPETNAPLKPRSPVQPLSRKVLDQYVSSIEPNSRELVDWLRGWTDVSTRKRALWNYISGGHLQNMLMRSFFKIGSYTSLVNTLYARQKRFVEAKNRDAFDVEHFFNTILVCNLHRNQELGYKTGDVALRKLETAWKHVTCRDNETGLANCLVGALIKQQGITAEPKLRGLSSKPINLPSLPENESSGNTAASISEQKFTYIIARTVLEFDPEADQAIKTFVRTYQARLKELGREDLYEDNVASMKQNFAARKARDTEKEATLGEAQPEEENPESKA</sequence>
<protein>
    <recommendedName>
        <fullName evidence="4">37S ribosomal protein MRP13, mitochondrial</fullName>
    </recommendedName>
</protein>
<feature type="region of interest" description="Disordered" evidence="1">
    <location>
        <begin position="298"/>
        <end position="325"/>
    </location>
</feature>
<dbReference type="EMBL" id="BDGX01000035">
    <property type="protein sequence ID" value="GAV53463.1"/>
    <property type="molecule type" value="Genomic_DNA"/>
</dbReference>
<proteinExistence type="predicted"/>
<evidence type="ECO:0000313" key="2">
    <source>
        <dbReference type="EMBL" id="GAV53463.1"/>
    </source>
</evidence>
<comment type="caution">
    <text evidence="2">The sequence shown here is derived from an EMBL/GenBank/DDBJ whole genome shotgun (WGS) entry which is preliminary data.</text>
</comment>
<reference evidence="2 3" key="1">
    <citation type="submission" date="2016-08" db="EMBL/GenBank/DDBJ databases">
        <title>Draft genome sequence of allopolyploid Zygosaccharomyces rouxii.</title>
        <authorList>
            <person name="Watanabe J."/>
            <person name="Uehara K."/>
            <person name="Mogi Y."/>
            <person name="Tsukioka Y."/>
        </authorList>
    </citation>
    <scope>NUCLEOTIDE SEQUENCE [LARGE SCALE GENOMIC DNA]</scope>
    <source>
        <strain evidence="2 3">NBRC 110957</strain>
    </source>
</reference>
<dbReference type="InterPro" id="IPR059185">
    <property type="entry name" value="MRP13_sacc"/>
</dbReference>
<accession>A0A1Q3AD79</accession>
<dbReference type="AlphaFoldDB" id="A0A1Q3AD79"/>
<evidence type="ECO:0000313" key="3">
    <source>
        <dbReference type="Proteomes" id="UP000187013"/>
    </source>
</evidence>
<feature type="compositionally biased region" description="Acidic residues" evidence="1">
    <location>
        <begin position="315"/>
        <end position="325"/>
    </location>
</feature>
<evidence type="ECO:0008006" key="4">
    <source>
        <dbReference type="Google" id="ProtNLM"/>
    </source>
</evidence>
<name>A0A1Q3AD79_ZYGRO</name>
<dbReference type="OrthoDB" id="4061106at2759"/>
<feature type="compositionally biased region" description="Basic and acidic residues" evidence="1">
    <location>
        <begin position="301"/>
        <end position="310"/>
    </location>
</feature>
<dbReference type="Proteomes" id="UP000187013">
    <property type="component" value="Unassembled WGS sequence"/>
</dbReference>
<evidence type="ECO:0000256" key="1">
    <source>
        <dbReference type="SAM" id="MobiDB-lite"/>
    </source>
</evidence>